<accession>A0ABV7ADJ3</accession>
<dbReference type="Gene3D" id="1.10.150.240">
    <property type="entry name" value="Putative phosphatase, domain 2"/>
    <property type="match status" value="1"/>
</dbReference>
<evidence type="ECO:0000313" key="1">
    <source>
        <dbReference type="EMBL" id="MFC2966927.1"/>
    </source>
</evidence>
<dbReference type="RefSeq" id="WP_377831558.1">
    <property type="nucleotide sequence ID" value="NZ_JBHRSK010000003.1"/>
</dbReference>
<dbReference type="EMBL" id="JBHRSK010000003">
    <property type="protein sequence ID" value="MFC2966927.1"/>
    <property type="molecule type" value="Genomic_DNA"/>
</dbReference>
<dbReference type="PRINTS" id="PR00413">
    <property type="entry name" value="HADHALOGNASE"/>
</dbReference>
<dbReference type="PANTHER" id="PTHR43611:SF3">
    <property type="entry name" value="FLAVIN MONONUCLEOTIDE HYDROLASE 1, CHLOROPLATIC"/>
    <property type="match status" value="1"/>
</dbReference>
<reference evidence="2" key="1">
    <citation type="journal article" date="2019" name="Int. J. Syst. Evol. Microbiol.">
        <title>The Global Catalogue of Microorganisms (GCM) 10K type strain sequencing project: providing services to taxonomists for standard genome sequencing and annotation.</title>
        <authorList>
            <consortium name="The Broad Institute Genomics Platform"/>
            <consortium name="The Broad Institute Genome Sequencing Center for Infectious Disease"/>
            <person name="Wu L."/>
            <person name="Ma J."/>
        </authorList>
    </citation>
    <scope>NUCLEOTIDE SEQUENCE [LARGE SCALE GENOMIC DNA]</scope>
    <source>
        <strain evidence="2">KCTC 62192</strain>
    </source>
</reference>
<dbReference type="GO" id="GO:0016787">
    <property type="term" value="F:hydrolase activity"/>
    <property type="evidence" value="ECO:0007669"/>
    <property type="project" value="UniProtKB-KW"/>
</dbReference>
<dbReference type="InterPro" id="IPR023198">
    <property type="entry name" value="PGP-like_dom2"/>
</dbReference>
<comment type="caution">
    <text evidence="1">The sequence shown here is derived from an EMBL/GenBank/DDBJ whole genome shotgun (WGS) entry which is preliminary data.</text>
</comment>
<organism evidence="1 2">
    <name type="scientific">Acidimangrovimonas pyrenivorans</name>
    <dbReference type="NCBI Taxonomy" id="2030798"/>
    <lineage>
        <taxon>Bacteria</taxon>
        <taxon>Pseudomonadati</taxon>
        <taxon>Pseudomonadota</taxon>
        <taxon>Alphaproteobacteria</taxon>
        <taxon>Rhodobacterales</taxon>
        <taxon>Paracoccaceae</taxon>
        <taxon>Acidimangrovimonas</taxon>
    </lineage>
</organism>
<dbReference type="CDD" id="cd02603">
    <property type="entry name" value="HAD_sEH-N_like"/>
    <property type="match status" value="1"/>
</dbReference>
<name>A0ABV7ADJ3_9RHOB</name>
<keyword evidence="2" id="KW-1185">Reference proteome</keyword>
<dbReference type="PANTHER" id="PTHR43611">
    <property type="entry name" value="ALPHA-D-GLUCOSE 1-PHOSPHATE PHOSPHATASE"/>
    <property type="match status" value="1"/>
</dbReference>
<sequence>MSRPEAVIFDIGNVLIEWQPERYYDRVVGEDRRRAMFETVDLYAMNGRIDCGADFRDTVYETAMAVPEFAAEIRMWHDNWLELAQPVIERSVALLRALRARGMPVFALTNFGIGTFDLAEAHHDFLGEFDRRYISGHMGVIKPAPEIYVMVEQDCGIAPDRLLFTDDRAENIEAAAARGWRTHLFEGPEGWAARLVDEGLLDEKEGPLP</sequence>
<dbReference type="Gene3D" id="3.40.50.1000">
    <property type="entry name" value="HAD superfamily/HAD-like"/>
    <property type="match status" value="1"/>
</dbReference>
<evidence type="ECO:0000313" key="2">
    <source>
        <dbReference type="Proteomes" id="UP001595443"/>
    </source>
</evidence>
<dbReference type="SFLD" id="SFLDS00003">
    <property type="entry name" value="Haloacid_Dehalogenase"/>
    <property type="match status" value="1"/>
</dbReference>
<protein>
    <submittedName>
        <fullName evidence="1">HAD family hydrolase</fullName>
    </submittedName>
</protein>
<keyword evidence="1" id="KW-0378">Hydrolase</keyword>
<dbReference type="InterPro" id="IPR023214">
    <property type="entry name" value="HAD_sf"/>
</dbReference>
<dbReference type="SUPFAM" id="SSF56784">
    <property type="entry name" value="HAD-like"/>
    <property type="match status" value="1"/>
</dbReference>
<gene>
    <name evidence="1" type="ORF">ACFOES_02370</name>
</gene>
<dbReference type="Pfam" id="PF00702">
    <property type="entry name" value="Hydrolase"/>
    <property type="match status" value="1"/>
</dbReference>
<dbReference type="NCBIfam" id="TIGR01509">
    <property type="entry name" value="HAD-SF-IA-v3"/>
    <property type="match status" value="1"/>
</dbReference>
<dbReference type="InterPro" id="IPR006439">
    <property type="entry name" value="HAD-SF_hydro_IA"/>
</dbReference>
<dbReference type="SFLD" id="SFLDG01129">
    <property type="entry name" value="C1.5:_HAD__Beta-PGM__Phosphata"/>
    <property type="match status" value="1"/>
</dbReference>
<proteinExistence type="predicted"/>
<dbReference type="Proteomes" id="UP001595443">
    <property type="component" value="Unassembled WGS sequence"/>
</dbReference>
<dbReference type="InterPro" id="IPR036412">
    <property type="entry name" value="HAD-like_sf"/>
</dbReference>